<keyword evidence="1 3" id="KW-0547">Nucleotide-binding</keyword>
<dbReference type="InterPro" id="IPR000719">
    <property type="entry name" value="Prot_kinase_dom"/>
</dbReference>
<dbReference type="GeneID" id="75911093"/>
<feature type="region of interest" description="Disordered" evidence="4">
    <location>
        <begin position="350"/>
        <end position="567"/>
    </location>
</feature>
<feature type="compositionally biased region" description="Low complexity" evidence="4">
    <location>
        <begin position="439"/>
        <end position="457"/>
    </location>
</feature>
<evidence type="ECO:0000256" key="3">
    <source>
        <dbReference type="PROSITE-ProRule" id="PRU10141"/>
    </source>
</evidence>
<comment type="caution">
    <text evidence="6">The sequence shown here is derived from an EMBL/GenBank/DDBJ whole genome shotgun (WGS) entry which is preliminary data.</text>
</comment>
<sequence>MSANPPLPFSLGSVITDTQKGLNLRLIEALGSGSYAIVYKAQALHDGQFYALKCISKMDISNEDLEVQKQEIEIHRSLVKSSRIARLVSHFETEQYLFLLLEYIQGMDLYWWILHKNDHYDSATGRKLDTLERLTVLSNLFVQCLEAVHFIHTKKIAHRDLKPENFLITLDQTIKLIDFGLATTEHYPTDFDCGSKPYMSFECHNPDNPHYDAFQADIWSLGIIFINLFWHRSPWSRPDNSCPAYKSFTQHPTDFLVERFDGMSRSVATFLADRVFCSEKKGRVKIAEWKAWCKNLVKLLSDDTSNRPTTPKKTIGFLPLTISLSTVRNNSAKSKESALSARLRRSSFFSMLPPSPMSSPGKRGHESSDTYFSPRIDHQHSKSWSQELDFDTEEGEMDFSEPISFADKNTPQTSEDETKKEGQDDNDSGFGSDEPDSTAPQSFLSTSPSSPAAPASSDEQQPIKTVPKYIPPAKRRNHIPTLDMRGSSKRYSTSSTQTAQPSSVGGQGYHVGAHQRRPFAPPQPTWRHKNQQQQRYEPWQKSNVSHSLTKGMRNPPPPPSFLKTNDKIPVYPPDVPVYTPPHRTFKPLTSASVSVFNDRMPGMTTHKSLADSSSVLQDYKPAVDDMEMSEMDVVFGETQITPSVERRNHLTKGAISDFGKLLRSIARDRSQ</sequence>
<dbReference type="PROSITE" id="PS00107">
    <property type="entry name" value="PROTEIN_KINASE_ATP"/>
    <property type="match status" value="1"/>
</dbReference>
<feature type="domain" description="Protein kinase" evidence="5">
    <location>
        <begin position="24"/>
        <end position="318"/>
    </location>
</feature>
<evidence type="ECO:0000256" key="4">
    <source>
        <dbReference type="SAM" id="MobiDB-lite"/>
    </source>
</evidence>
<proteinExistence type="predicted"/>
<dbReference type="Pfam" id="PF00069">
    <property type="entry name" value="Pkinase"/>
    <property type="match status" value="1"/>
</dbReference>
<keyword evidence="7" id="KW-1185">Reference proteome</keyword>
<feature type="compositionally biased region" description="Low complexity" evidence="4">
    <location>
        <begin position="492"/>
        <end position="503"/>
    </location>
</feature>
<feature type="binding site" evidence="3">
    <location>
        <position position="53"/>
    </location>
    <ligand>
        <name>ATP</name>
        <dbReference type="ChEBI" id="CHEBI:30616"/>
    </ligand>
</feature>
<dbReference type="GO" id="GO:0004674">
    <property type="term" value="F:protein serine/threonine kinase activity"/>
    <property type="evidence" value="ECO:0007669"/>
    <property type="project" value="InterPro"/>
</dbReference>
<dbReference type="GO" id="GO:0005524">
    <property type="term" value="F:ATP binding"/>
    <property type="evidence" value="ECO:0007669"/>
    <property type="project" value="UniProtKB-UniRule"/>
</dbReference>
<dbReference type="RefSeq" id="XP_051448519.1">
    <property type="nucleotide sequence ID" value="XM_051585745.1"/>
</dbReference>
<feature type="compositionally biased region" description="Acidic residues" evidence="4">
    <location>
        <begin position="388"/>
        <end position="399"/>
    </location>
</feature>
<dbReference type="SUPFAM" id="SSF56112">
    <property type="entry name" value="Protein kinase-like (PK-like)"/>
    <property type="match status" value="1"/>
</dbReference>
<evidence type="ECO:0000256" key="1">
    <source>
        <dbReference type="ARBA" id="ARBA00022741"/>
    </source>
</evidence>
<dbReference type="InterPro" id="IPR008271">
    <property type="entry name" value="Ser/Thr_kinase_AS"/>
</dbReference>
<feature type="compositionally biased region" description="Polar residues" evidence="4">
    <location>
        <begin position="531"/>
        <end position="548"/>
    </location>
</feature>
<dbReference type="PANTHER" id="PTHR24348">
    <property type="entry name" value="SERINE/THREONINE-PROTEIN KINASE UNC-51-RELATED"/>
    <property type="match status" value="1"/>
</dbReference>
<gene>
    <name evidence="6" type="ORF">K450DRAFT_221562</name>
</gene>
<dbReference type="AlphaFoldDB" id="A0AAD5HGI6"/>
<evidence type="ECO:0000313" key="7">
    <source>
        <dbReference type="Proteomes" id="UP001206595"/>
    </source>
</evidence>
<dbReference type="Gene3D" id="1.10.510.10">
    <property type="entry name" value="Transferase(Phosphotransferase) domain 1"/>
    <property type="match status" value="1"/>
</dbReference>
<accession>A0AAD5HGI6</accession>
<keyword evidence="2 3" id="KW-0067">ATP-binding</keyword>
<name>A0AAD5HGI6_UMBRA</name>
<dbReference type="PANTHER" id="PTHR24348:SF68">
    <property type="entry name" value="SERINE_THREONINE-PROTEIN KINASE ATG1C"/>
    <property type="match status" value="1"/>
</dbReference>
<dbReference type="GO" id="GO:0010506">
    <property type="term" value="P:regulation of autophagy"/>
    <property type="evidence" value="ECO:0007669"/>
    <property type="project" value="InterPro"/>
</dbReference>
<dbReference type="Proteomes" id="UP001206595">
    <property type="component" value="Unassembled WGS sequence"/>
</dbReference>
<evidence type="ECO:0000256" key="2">
    <source>
        <dbReference type="ARBA" id="ARBA00022840"/>
    </source>
</evidence>
<reference evidence="6" key="2">
    <citation type="journal article" date="2022" name="Proc. Natl. Acad. Sci. U.S.A.">
        <title>Diploid-dominant life cycles characterize the early evolution of Fungi.</title>
        <authorList>
            <person name="Amses K.R."/>
            <person name="Simmons D.R."/>
            <person name="Longcore J.E."/>
            <person name="Mondo S.J."/>
            <person name="Seto K."/>
            <person name="Jeronimo G.H."/>
            <person name="Bonds A.E."/>
            <person name="Quandt C.A."/>
            <person name="Davis W.J."/>
            <person name="Chang Y."/>
            <person name="Federici B.A."/>
            <person name="Kuo A."/>
            <person name="LaButti K."/>
            <person name="Pangilinan J."/>
            <person name="Andreopoulos W."/>
            <person name="Tritt A."/>
            <person name="Riley R."/>
            <person name="Hundley H."/>
            <person name="Johnson J."/>
            <person name="Lipzen A."/>
            <person name="Barry K."/>
            <person name="Lang B.F."/>
            <person name="Cuomo C.A."/>
            <person name="Buchler N.E."/>
            <person name="Grigoriev I.V."/>
            <person name="Spatafora J.W."/>
            <person name="Stajich J.E."/>
            <person name="James T.Y."/>
        </authorList>
    </citation>
    <scope>NUCLEOTIDE SEQUENCE</scope>
    <source>
        <strain evidence="6">AG</strain>
    </source>
</reference>
<dbReference type="GO" id="GO:0005737">
    <property type="term" value="C:cytoplasm"/>
    <property type="evidence" value="ECO:0007669"/>
    <property type="project" value="TreeGrafter"/>
</dbReference>
<evidence type="ECO:0000259" key="5">
    <source>
        <dbReference type="PROSITE" id="PS50011"/>
    </source>
</evidence>
<dbReference type="PROSITE" id="PS00108">
    <property type="entry name" value="PROTEIN_KINASE_ST"/>
    <property type="match status" value="1"/>
</dbReference>
<dbReference type="PROSITE" id="PS50011">
    <property type="entry name" value="PROTEIN_KINASE_DOM"/>
    <property type="match status" value="1"/>
</dbReference>
<dbReference type="EMBL" id="MU620895">
    <property type="protein sequence ID" value="KAI8583515.1"/>
    <property type="molecule type" value="Genomic_DNA"/>
</dbReference>
<reference evidence="6" key="1">
    <citation type="submission" date="2021-06" db="EMBL/GenBank/DDBJ databases">
        <authorList>
            <consortium name="DOE Joint Genome Institute"/>
            <person name="Mondo S.J."/>
            <person name="Amses K.R."/>
            <person name="Simmons D.R."/>
            <person name="Longcore J.E."/>
            <person name="Seto K."/>
            <person name="Alves G.H."/>
            <person name="Bonds A.E."/>
            <person name="Quandt C.A."/>
            <person name="Davis W.J."/>
            <person name="Chang Y."/>
            <person name="Letcher P.M."/>
            <person name="Powell M.J."/>
            <person name="Kuo A."/>
            <person name="Labutti K."/>
            <person name="Pangilinan J."/>
            <person name="Andreopoulos W."/>
            <person name="Tritt A."/>
            <person name="Riley R."/>
            <person name="Hundley H."/>
            <person name="Johnson J."/>
            <person name="Lipzen A."/>
            <person name="Barry K."/>
            <person name="Berbee M.L."/>
            <person name="Buchler N.E."/>
            <person name="Grigoriev I.V."/>
            <person name="Spatafora J.W."/>
            <person name="Stajich J.E."/>
            <person name="James T.Y."/>
        </authorList>
    </citation>
    <scope>NUCLEOTIDE SEQUENCE</scope>
    <source>
        <strain evidence="6">AG</strain>
    </source>
</reference>
<evidence type="ECO:0000313" key="6">
    <source>
        <dbReference type="EMBL" id="KAI8583515.1"/>
    </source>
</evidence>
<dbReference type="SMART" id="SM00220">
    <property type="entry name" value="S_TKc"/>
    <property type="match status" value="1"/>
</dbReference>
<organism evidence="6 7">
    <name type="scientific">Umbelopsis ramanniana AG</name>
    <dbReference type="NCBI Taxonomy" id="1314678"/>
    <lineage>
        <taxon>Eukaryota</taxon>
        <taxon>Fungi</taxon>
        <taxon>Fungi incertae sedis</taxon>
        <taxon>Mucoromycota</taxon>
        <taxon>Mucoromycotina</taxon>
        <taxon>Umbelopsidomycetes</taxon>
        <taxon>Umbelopsidales</taxon>
        <taxon>Umbelopsidaceae</taxon>
        <taxon>Umbelopsis</taxon>
    </lineage>
</organism>
<protein>
    <recommendedName>
        <fullName evidence="5">Protein kinase domain-containing protein</fullName>
    </recommendedName>
</protein>
<dbReference type="InterPro" id="IPR011009">
    <property type="entry name" value="Kinase-like_dom_sf"/>
</dbReference>
<dbReference type="InterPro" id="IPR017441">
    <property type="entry name" value="Protein_kinase_ATP_BS"/>
</dbReference>
<dbReference type="InterPro" id="IPR045269">
    <property type="entry name" value="Atg1-like"/>
</dbReference>